<dbReference type="RefSeq" id="WP_143371709.1">
    <property type="nucleotide sequence ID" value="NZ_VJVZ01000001.1"/>
</dbReference>
<reference evidence="2 3" key="1">
    <citation type="submission" date="2019-07" db="EMBL/GenBank/DDBJ databases">
        <title>Flavobacterium sp. nov., isolated from glacier ice.</title>
        <authorList>
            <person name="Liu Q."/>
            <person name="Xin Y.-H."/>
        </authorList>
    </citation>
    <scope>NUCLEOTIDE SEQUENCE [LARGE SCALE GENOMIC DNA]</scope>
    <source>
        <strain evidence="2 3">ZT4R6</strain>
    </source>
</reference>
<protein>
    <recommendedName>
        <fullName evidence="4">Redox-active disulfide protein 2</fullName>
    </recommendedName>
</protein>
<gene>
    <name evidence="2" type="ORF">FMM05_02240</name>
</gene>
<keyword evidence="1" id="KW-0812">Transmembrane</keyword>
<feature type="transmembrane region" description="Helical" evidence="1">
    <location>
        <begin position="46"/>
        <end position="64"/>
    </location>
</feature>
<evidence type="ECO:0000313" key="3">
    <source>
        <dbReference type="Proteomes" id="UP000320643"/>
    </source>
</evidence>
<dbReference type="EMBL" id="VJVZ01000001">
    <property type="protein sequence ID" value="TRW27481.1"/>
    <property type="molecule type" value="Genomic_DNA"/>
</dbReference>
<evidence type="ECO:0000313" key="2">
    <source>
        <dbReference type="EMBL" id="TRW27481.1"/>
    </source>
</evidence>
<feature type="transmembrane region" description="Helical" evidence="1">
    <location>
        <begin position="21"/>
        <end position="40"/>
    </location>
</feature>
<sequence>MKKLSELSLPELNKKKSLLKGVIIGFGVLMLLAICTLVYLKAKPILFVPVFVLPIVWMPILLSLKAINDEIKKLESNR</sequence>
<keyword evidence="3" id="KW-1185">Reference proteome</keyword>
<comment type="caution">
    <text evidence="2">The sequence shown here is derived from an EMBL/GenBank/DDBJ whole genome shotgun (WGS) entry which is preliminary data.</text>
</comment>
<proteinExistence type="predicted"/>
<keyword evidence="1" id="KW-0472">Membrane</keyword>
<accession>A0A552VAH5</accession>
<dbReference type="OrthoDB" id="771226at2"/>
<evidence type="ECO:0000256" key="1">
    <source>
        <dbReference type="SAM" id="Phobius"/>
    </source>
</evidence>
<name>A0A552VAH5_9FLAO</name>
<dbReference type="Proteomes" id="UP000320643">
    <property type="component" value="Unassembled WGS sequence"/>
</dbReference>
<keyword evidence="1" id="KW-1133">Transmembrane helix</keyword>
<evidence type="ECO:0008006" key="4">
    <source>
        <dbReference type="Google" id="ProtNLM"/>
    </source>
</evidence>
<organism evidence="2 3">
    <name type="scientific">Flavobacterium zepuense</name>
    <dbReference type="NCBI Taxonomy" id="2593302"/>
    <lineage>
        <taxon>Bacteria</taxon>
        <taxon>Pseudomonadati</taxon>
        <taxon>Bacteroidota</taxon>
        <taxon>Flavobacteriia</taxon>
        <taxon>Flavobacteriales</taxon>
        <taxon>Flavobacteriaceae</taxon>
        <taxon>Flavobacterium</taxon>
    </lineage>
</organism>
<dbReference type="AlphaFoldDB" id="A0A552VAH5"/>